<organism evidence="4 7">
    <name type="scientific">Streptococcus pneumoniae</name>
    <dbReference type="NCBI Taxonomy" id="1313"/>
    <lineage>
        <taxon>Bacteria</taxon>
        <taxon>Bacillati</taxon>
        <taxon>Bacillota</taxon>
        <taxon>Bacilli</taxon>
        <taxon>Lactobacillales</taxon>
        <taxon>Streptococcaceae</taxon>
        <taxon>Streptococcus</taxon>
    </lineage>
</organism>
<dbReference type="Proteomes" id="UP000318940">
    <property type="component" value="Unassembled WGS sequence"/>
</dbReference>
<protein>
    <submittedName>
        <fullName evidence="1">BlpT protein, fusion</fullName>
    </submittedName>
    <submittedName>
        <fullName evidence="4">Helicase BlpT</fullName>
    </submittedName>
</protein>
<dbReference type="Proteomes" id="UP000315060">
    <property type="component" value="Unassembled WGS sequence"/>
</dbReference>
<evidence type="ECO:0000313" key="2">
    <source>
        <dbReference type="EMBL" id="COR68337.1"/>
    </source>
</evidence>
<dbReference type="EMBL" id="VMYC01000069">
    <property type="protein sequence ID" value="TVX70755.1"/>
    <property type="molecule type" value="Genomic_DNA"/>
</dbReference>
<keyword evidence="4" id="KW-0347">Helicase</keyword>
<evidence type="ECO:0000313" key="1">
    <source>
        <dbReference type="EMBL" id="CKJ10497.1"/>
    </source>
</evidence>
<evidence type="ECO:0000313" key="7">
    <source>
        <dbReference type="Proteomes" id="UP000315060"/>
    </source>
</evidence>
<name>A0A064C566_STREE</name>
<dbReference type="RefSeq" id="WP_016397123.1">
    <property type="nucleotide sequence ID" value="NZ_CFAY01000003.1"/>
</dbReference>
<accession>A0A064C566</accession>
<evidence type="ECO:0000313" key="3">
    <source>
        <dbReference type="EMBL" id="TVW25056.1"/>
    </source>
</evidence>
<dbReference type="Proteomes" id="UP000045541">
    <property type="component" value="Unassembled WGS sequence"/>
</dbReference>
<evidence type="ECO:0000313" key="8">
    <source>
        <dbReference type="Proteomes" id="UP000318940"/>
    </source>
</evidence>
<dbReference type="EMBL" id="CMWB01000013">
    <property type="protein sequence ID" value="CKJ10497.1"/>
    <property type="molecule type" value="Genomic_DNA"/>
</dbReference>
<keyword evidence="4" id="KW-0067">ATP-binding</keyword>
<sequence length="109" mass="12283">MTDTDPIKRAQALITDLNKAYQACKQASADDVRFQEQLNSILGFLAKAETADNRVLIELEKFYQTSSLLMGLSALDPDAPTRAAWRAYDRFHFDQVKTKLSLYGPTIIL</sequence>
<evidence type="ECO:0000313" key="6">
    <source>
        <dbReference type="Proteomes" id="UP000046095"/>
    </source>
</evidence>
<proteinExistence type="predicted"/>
<dbReference type="Proteomes" id="UP000046095">
    <property type="component" value="Unassembled WGS sequence"/>
</dbReference>
<dbReference type="AlphaFoldDB" id="A0A064C566"/>
<dbReference type="EMBL" id="VMVH01000134">
    <property type="protein sequence ID" value="TVW25056.1"/>
    <property type="molecule type" value="Genomic_DNA"/>
</dbReference>
<evidence type="ECO:0000313" key="4">
    <source>
        <dbReference type="EMBL" id="TVX70755.1"/>
    </source>
</evidence>
<reference evidence="1 5" key="1">
    <citation type="submission" date="2015-03" db="EMBL/GenBank/DDBJ databases">
        <authorList>
            <consortium name="Pathogen Informatics"/>
            <person name="Murphy D."/>
        </authorList>
    </citation>
    <scope>NUCLEOTIDE SEQUENCE [LARGE SCALE GENOMIC DNA]</scope>
    <source>
        <strain evidence="1 5">0310</strain>
    </source>
</reference>
<dbReference type="EMBL" id="CRVC01000016">
    <property type="protein sequence ID" value="COR68337.1"/>
    <property type="molecule type" value="Genomic_DNA"/>
</dbReference>
<reference evidence="7 8" key="3">
    <citation type="submission" date="2019-07" db="EMBL/GenBank/DDBJ databases">
        <authorList>
            <person name="Mohale T."/>
        </authorList>
    </citation>
    <scope>NUCLEOTIDE SEQUENCE [LARGE SCALE GENOMIC DNA]</scope>
    <source>
        <strain evidence="3 8">NTPn 189</strain>
        <strain evidence="4 7">NTPn 59</strain>
    </source>
</reference>
<keyword evidence="4" id="KW-0547">Nucleotide-binding</keyword>
<evidence type="ECO:0000313" key="5">
    <source>
        <dbReference type="Proteomes" id="UP000045541"/>
    </source>
</evidence>
<dbReference type="GO" id="GO:0004386">
    <property type="term" value="F:helicase activity"/>
    <property type="evidence" value="ECO:0007669"/>
    <property type="project" value="UniProtKB-KW"/>
</dbReference>
<keyword evidence="4" id="KW-0378">Hydrolase</keyword>
<dbReference type="PATRIC" id="fig|1313.5270.peg.1341"/>
<reference evidence="2 6" key="2">
    <citation type="submission" date="2015-03" db="EMBL/GenBank/DDBJ databases">
        <authorList>
            <person name="Murphy D."/>
        </authorList>
    </citation>
    <scope>NUCLEOTIDE SEQUENCE [LARGE SCALE GENOMIC DNA]</scope>
    <source>
        <strain evidence="2 6">SMRU1708</strain>
    </source>
</reference>
<gene>
    <name evidence="4" type="ORF">AZJ28_04465</name>
    <name evidence="3" type="ORF">AZK02_10740</name>
    <name evidence="2" type="ORF">ERS021218_01381</name>
    <name evidence="1" type="ORF">ERS096071_00962</name>
</gene>